<evidence type="ECO:0000256" key="2">
    <source>
        <dbReference type="ARBA" id="ARBA00009418"/>
    </source>
</evidence>
<comment type="subunit">
    <text evidence="6">Associates with 90S and pre-40S pre-ribosomal particles.</text>
</comment>
<dbReference type="GO" id="GO:0005730">
    <property type="term" value="C:nucleolus"/>
    <property type="evidence" value="ECO:0007669"/>
    <property type="project" value="UniProtKB-SubCell"/>
</dbReference>
<evidence type="ECO:0000256" key="4">
    <source>
        <dbReference type="ARBA" id="ARBA00022552"/>
    </source>
</evidence>
<evidence type="ECO:0000313" key="9">
    <source>
        <dbReference type="Proteomes" id="UP001292094"/>
    </source>
</evidence>
<feature type="compositionally biased region" description="Basic and acidic residues" evidence="7">
    <location>
        <begin position="206"/>
        <end position="215"/>
    </location>
</feature>
<name>A0AAE1Q8G4_9EUCA</name>
<comment type="subcellular location">
    <subcellularLocation>
        <location evidence="1 6">Nucleus</location>
        <location evidence="1 6">Nucleolus</location>
    </subcellularLocation>
</comment>
<dbReference type="Pfam" id="PF06102">
    <property type="entry name" value="RRP36"/>
    <property type="match status" value="1"/>
</dbReference>
<keyword evidence="3 6" id="KW-0690">Ribosome biogenesis</keyword>
<evidence type="ECO:0000256" key="3">
    <source>
        <dbReference type="ARBA" id="ARBA00022517"/>
    </source>
</evidence>
<evidence type="ECO:0000256" key="1">
    <source>
        <dbReference type="ARBA" id="ARBA00004604"/>
    </source>
</evidence>
<dbReference type="GO" id="GO:0030686">
    <property type="term" value="C:90S preribosome"/>
    <property type="evidence" value="ECO:0007669"/>
    <property type="project" value="TreeGrafter"/>
</dbReference>
<reference evidence="8" key="1">
    <citation type="submission" date="2023-11" db="EMBL/GenBank/DDBJ databases">
        <title>Genome assemblies of two species of porcelain crab, Petrolisthes cinctipes and Petrolisthes manimaculis (Anomura: Porcellanidae).</title>
        <authorList>
            <person name="Angst P."/>
        </authorList>
    </citation>
    <scope>NUCLEOTIDE SEQUENCE</scope>
    <source>
        <strain evidence="8">PB745_02</strain>
        <tissue evidence="8">Gill</tissue>
    </source>
</reference>
<feature type="region of interest" description="Disordered" evidence="7">
    <location>
        <begin position="206"/>
        <end position="228"/>
    </location>
</feature>
<organism evidence="8 9">
    <name type="scientific">Petrolisthes manimaculis</name>
    <dbReference type="NCBI Taxonomy" id="1843537"/>
    <lineage>
        <taxon>Eukaryota</taxon>
        <taxon>Metazoa</taxon>
        <taxon>Ecdysozoa</taxon>
        <taxon>Arthropoda</taxon>
        <taxon>Crustacea</taxon>
        <taxon>Multicrustacea</taxon>
        <taxon>Malacostraca</taxon>
        <taxon>Eumalacostraca</taxon>
        <taxon>Eucarida</taxon>
        <taxon>Decapoda</taxon>
        <taxon>Pleocyemata</taxon>
        <taxon>Anomura</taxon>
        <taxon>Galatheoidea</taxon>
        <taxon>Porcellanidae</taxon>
        <taxon>Petrolisthes</taxon>
    </lineage>
</organism>
<evidence type="ECO:0000256" key="6">
    <source>
        <dbReference type="RuleBase" id="RU368027"/>
    </source>
</evidence>
<keyword evidence="9" id="KW-1185">Reference proteome</keyword>
<feature type="compositionally biased region" description="Basic and acidic residues" evidence="7">
    <location>
        <begin position="1"/>
        <end position="12"/>
    </location>
</feature>
<keyword evidence="6" id="KW-0687">Ribonucleoprotein</keyword>
<dbReference type="AlphaFoldDB" id="A0AAE1Q8G4"/>
<comment type="function">
    <text evidence="6">Component of the 90S pre-ribosome involved in the maturation of rRNAs. Required for early cleavages of the pre-RNAs in the 40S ribosomal subunit maturation pathway.</text>
</comment>
<comment type="similarity">
    <text evidence="2 6">Belongs to the RRP36 family.</text>
</comment>
<dbReference type="GO" id="GO:0000462">
    <property type="term" value="P:maturation of SSU-rRNA from tricistronic rRNA transcript (SSU-rRNA, 5.8S rRNA, LSU-rRNA)"/>
    <property type="evidence" value="ECO:0007669"/>
    <property type="project" value="TreeGrafter"/>
</dbReference>
<dbReference type="Proteomes" id="UP001292094">
    <property type="component" value="Unassembled WGS sequence"/>
</dbReference>
<protein>
    <recommendedName>
        <fullName evidence="6">rRNA biogenesis protein RRP36</fullName>
    </recommendedName>
</protein>
<dbReference type="EMBL" id="JAWZYT010000530">
    <property type="protein sequence ID" value="KAK4322269.1"/>
    <property type="molecule type" value="Genomic_DNA"/>
</dbReference>
<keyword evidence="5 6" id="KW-0539">Nucleus</keyword>
<feature type="compositionally biased region" description="Acidic residues" evidence="7">
    <location>
        <begin position="13"/>
        <end position="33"/>
    </location>
</feature>
<gene>
    <name evidence="8" type="ORF">Pmani_006968</name>
</gene>
<proteinExistence type="inferred from homology"/>
<accession>A0AAE1Q8G4</accession>
<evidence type="ECO:0000313" key="8">
    <source>
        <dbReference type="EMBL" id="KAK4322269.1"/>
    </source>
</evidence>
<evidence type="ECO:0000256" key="7">
    <source>
        <dbReference type="SAM" id="MobiDB-lite"/>
    </source>
</evidence>
<keyword evidence="4 6" id="KW-0698">rRNA processing</keyword>
<evidence type="ECO:0000256" key="5">
    <source>
        <dbReference type="ARBA" id="ARBA00023242"/>
    </source>
</evidence>
<comment type="caution">
    <text evidence="8">The sequence shown here is derived from an EMBL/GenBank/DDBJ whole genome shotgun (WGS) entry which is preliminary data.</text>
</comment>
<dbReference type="InterPro" id="IPR009292">
    <property type="entry name" value="RRP36"/>
</dbReference>
<feature type="compositionally biased region" description="Basic residues" evidence="7">
    <location>
        <begin position="83"/>
        <end position="96"/>
    </location>
</feature>
<feature type="region of interest" description="Disordered" evidence="7">
    <location>
        <begin position="1"/>
        <end position="53"/>
    </location>
</feature>
<dbReference type="PANTHER" id="PTHR21738">
    <property type="entry name" value="RIBOSOMAL RNA PROCESSING PROTEIN 36 HOMOLOG"/>
    <property type="match status" value="1"/>
</dbReference>
<sequence>MNRESAAHHCSSDYDDLNDTDSEPTSEEEEEENAVEKSEGEENDDQEYGKMSMEELLKLQEKIGTKSFKDKVLMAGGQWATSSKRHSVAGKVKPRQHKDLPTELPLMRKAAPLMKSVHPRQNTKKSMVRDPRFDDLSGSLNMDIWSKKYEFLKETRKNEREVLKKELKKEQDTEKKLKLKSVIQRMDNQEREQAKREKITELKRMERQQQKEMLRKGLKPKYTSAKERKMQLKTAHFNDLKKEDRIDKYLERKEKRLRAKEWRKKGLF</sequence>
<dbReference type="PANTHER" id="PTHR21738:SF0">
    <property type="entry name" value="RIBOSOMAL RNA PROCESSING PROTEIN 36 HOMOLOG"/>
    <property type="match status" value="1"/>
</dbReference>
<feature type="region of interest" description="Disordered" evidence="7">
    <location>
        <begin position="79"/>
        <end position="133"/>
    </location>
</feature>